<proteinExistence type="predicted"/>
<dbReference type="AlphaFoldDB" id="A0A7J4IX15"/>
<gene>
    <name evidence="1" type="ORF">HA254_05080</name>
</gene>
<evidence type="ECO:0000313" key="2">
    <source>
        <dbReference type="Proteomes" id="UP000565078"/>
    </source>
</evidence>
<comment type="caution">
    <text evidence="1">The sequence shown here is derived from an EMBL/GenBank/DDBJ whole genome shotgun (WGS) entry which is preliminary data.</text>
</comment>
<reference evidence="2" key="1">
    <citation type="journal article" date="2020" name="bioRxiv">
        <title>A rank-normalized archaeal taxonomy based on genome phylogeny resolves widespread incomplete and uneven classifications.</title>
        <authorList>
            <person name="Rinke C."/>
            <person name="Chuvochina M."/>
            <person name="Mussig A.J."/>
            <person name="Chaumeil P.-A."/>
            <person name="Waite D.W."/>
            <person name="Whitman W.B."/>
            <person name="Parks D.H."/>
            <person name="Hugenholtz P."/>
        </authorList>
    </citation>
    <scope>NUCLEOTIDE SEQUENCE [LARGE SCALE GENOMIC DNA]</scope>
</reference>
<dbReference type="EMBL" id="DUGC01000078">
    <property type="protein sequence ID" value="HIH10012.1"/>
    <property type="molecule type" value="Genomic_DNA"/>
</dbReference>
<dbReference type="Proteomes" id="UP000565078">
    <property type="component" value="Unassembled WGS sequence"/>
</dbReference>
<accession>A0A7J4IX15</accession>
<sequence>MTTKNAILLIVKQNPGIDYNTLLNKFAPSYSNSNSARAALSRSLKDLAIFGLLERKDNRYFLLEKGEGEIYSEIKNKLVIALNSLLSQKHPAEQIDSVIEKLQVLLERGRQDRDLLKTSKSSLDFSISRLENVSAELELKVRHLDYLSKIFGEQIKSLKELDFNDSYAKPLDLQSSALLIFIFSGQPDTELSIECENIALLNAAAAGLDAKVKNSTFAIPKASLGQLLSALEKHGADLQLAPLNIFSSMLKAQLYGNKAVLSGPYSIIENWKQGGATP</sequence>
<evidence type="ECO:0000313" key="1">
    <source>
        <dbReference type="EMBL" id="HIH10012.1"/>
    </source>
</evidence>
<organism evidence="1 2">
    <name type="scientific">Candidatus Iainarchaeum sp</name>
    <dbReference type="NCBI Taxonomy" id="3101447"/>
    <lineage>
        <taxon>Archaea</taxon>
        <taxon>Candidatus Iainarchaeota</taxon>
        <taxon>Candidatus Iainarchaeia</taxon>
        <taxon>Candidatus Iainarchaeales</taxon>
        <taxon>Candidatus Iainarchaeaceae</taxon>
        <taxon>Candidatus Iainarchaeum</taxon>
    </lineage>
</organism>
<protein>
    <submittedName>
        <fullName evidence="1">Uncharacterized protein</fullName>
    </submittedName>
</protein>
<name>A0A7J4IX15_9ARCH</name>